<dbReference type="RefSeq" id="XP_018279661.1">
    <property type="nucleotide sequence ID" value="XM_018425983.1"/>
</dbReference>
<dbReference type="GO" id="GO:0005634">
    <property type="term" value="C:nucleus"/>
    <property type="evidence" value="ECO:0007669"/>
    <property type="project" value="TreeGrafter"/>
</dbReference>
<evidence type="ECO:0000256" key="1">
    <source>
        <dbReference type="ARBA" id="ARBA00006207"/>
    </source>
</evidence>
<dbReference type="InterPro" id="IPR036390">
    <property type="entry name" value="WH_DNA-bd_sf"/>
</dbReference>
<dbReference type="GO" id="GO:0005198">
    <property type="term" value="F:structural molecule activity"/>
    <property type="evidence" value="ECO:0007669"/>
    <property type="project" value="TreeGrafter"/>
</dbReference>
<protein>
    <submittedName>
        <fullName evidence="4">Putative proteasome regulatory particle subunit</fullName>
    </submittedName>
</protein>
<dbReference type="Proteomes" id="UP000053611">
    <property type="component" value="Unassembled WGS sequence"/>
</dbReference>
<name>A0A0J0XPX6_9TREE</name>
<dbReference type="SUPFAM" id="SSF46785">
    <property type="entry name" value="Winged helix' DNA-binding domain"/>
    <property type="match status" value="1"/>
</dbReference>
<evidence type="ECO:0000313" key="5">
    <source>
        <dbReference type="Proteomes" id="UP000053611"/>
    </source>
</evidence>
<dbReference type="GO" id="GO:0008541">
    <property type="term" value="C:proteasome regulatory particle, lid subcomplex"/>
    <property type="evidence" value="ECO:0007669"/>
    <property type="project" value="TreeGrafter"/>
</dbReference>
<sequence>MDVDQPSSSTTANPLAFLEQQEAAAPPSLQPAWTEIRTTYEKKLWHNLTVALLKFVALPGSGPAQIELFDKFITSIEGKINALRLVEIARRVGREYAEPELTLKFLESVHSRLRSPYPVEATEDTPAQPAPPRPIPEAFALSLSALAYAQLLLADLPGCKKRLDECEKLLNEQDSVEPVVNAGYYGVAADYYKVKADYGPYYKNALLYLACVDEKELSDDDRKARAHDLCIAALLGDAIYNFGELLQHPILQTLEGTEYGWIKDLISAFNAGAIGKFDSLSNHFGAEPILEESREFLRQKICLMALIQAAFERPRDGKTRLMTFEQIAEATRLPVHEVEHLIMKALSLGLIRGSLDQVASTVDLVWVQPRVLEGSQLDTLAEQFGHWTDAVGQTTNGVAGLEAGVGLNGVAHALAA</sequence>
<reference evidence="4 5" key="1">
    <citation type="submission" date="2015-03" db="EMBL/GenBank/DDBJ databases">
        <title>Genomics and transcriptomics of the oil-accumulating basidiomycete yeast T. oleaginosus allow insights into substrate utilization and the diverse evolutionary trajectories of mating systems in fungi.</title>
        <authorList>
            <consortium name="DOE Joint Genome Institute"/>
            <person name="Kourist R."/>
            <person name="Kracht O."/>
            <person name="Bracharz F."/>
            <person name="Lipzen A."/>
            <person name="Nolan M."/>
            <person name="Ohm R."/>
            <person name="Grigoriev I."/>
            <person name="Sun S."/>
            <person name="Heitman J."/>
            <person name="Bruck T."/>
            <person name="Nowrousian M."/>
        </authorList>
    </citation>
    <scope>NUCLEOTIDE SEQUENCE [LARGE SCALE GENOMIC DNA]</scope>
    <source>
        <strain evidence="4 5">IBC0246</strain>
    </source>
</reference>
<dbReference type="GO" id="GO:0006511">
    <property type="term" value="P:ubiquitin-dependent protein catabolic process"/>
    <property type="evidence" value="ECO:0007669"/>
    <property type="project" value="TreeGrafter"/>
</dbReference>
<gene>
    <name evidence="4" type="ORF">CC85DRAFT_311816</name>
</gene>
<dbReference type="InterPro" id="IPR035298">
    <property type="entry name" value="PSMD13"/>
</dbReference>
<dbReference type="STRING" id="879819.A0A0J0XPX6"/>
<dbReference type="InterPro" id="IPR000717">
    <property type="entry name" value="PCI_dom"/>
</dbReference>
<dbReference type="GeneID" id="28986586"/>
<feature type="domain" description="PCI" evidence="3">
    <location>
        <begin position="200"/>
        <end position="369"/>
    </location>
</feature>
<dbReference type="GO" id="GO:0005829">
    <property type="term" value="C:cytosol"/>
    <property type="evidence" value="ECO:0007669"/>
    <property type="project" value="TreeGrafter"/>
</dbReference>
<dbReference type="Pfam" id="PF22037">
    <property type="entry name" value="PSD13_N"/>
    <property type="match status" value="1"/>
</dbReference>
<keyword evidence="5" id="KW-1185">Reference proteome</keyword>
<dbReference type="EMBL" id="KQ087197">
    <property type="protein sequence ID" value="KLT43170.1"/>
    <property type="molecule type" value="Genomic_DNA"/>
</dbReference>
<proteinExistence type="inferred from homology"/>
<dbReference type="PANTHER" id="PTHR10539:SF0">
    <property type="entry name" value="26S PROTEASOME NON-ATPASE REGULATORY SUBUNIT 13"/>
    <property type="match status" value="1"/>
</dbReference>
<comment type="similarity">
    <text evidence="1">Belongs to the proteasome subunit S11 family.</text>
</comment>
<dbReference type="InterPro" id="IPR054179">
    <property type="entry name" value="PSD13_N"/>
</dbReference>
<evidence type="ECO:0000259" key="3">
    <source>
        <dbReference type="PROSITE" id="PS50250"/>
    </source>
</evidence>
<dbReference type="OrthoDB" id="1093at2759"/>
<keyword evidence="2 4" id="KW-0647">Proteasome</keyword>
<evidence type="ECO:0000313" key="4">
    <source>
        <dbReference type="EMBL" id="KLT43170.1"/>
    </source>
</evidence>
<evidence type="ECO:0000256" key="2">
    <source>
        <dbReference type="ARBA" id="ARBA00022942"/>
    </source>
</evidence>
<dbReference type="AlphaFoldDB" id="A0A0J0XPX6"/>
<organism evidence="4 5">
    <name type="scientific">Cutaneotrichosporon oleaginosum</name>
    <dbReference type="NCBI Taxonomy" id="879819"/>
    <lineage>
        <taxon>Eukaryota</taxon>
        <taxon>Fungi</taxon>
        <taxon>Dikarya</taxon>
        <taxon>Basidiomycota</taxon>
        <taxon>Agaricomycotina</taxon>
        <taxon>Tremellomycetes</taxon>
        <taxon>Trichosporonales</taxon>
        <taxon>Trichosporonaceae</taxon>
        <taxon>Cutaneotrichosporon</taxon>
    </lineage>
</organism>
<dbReference type="PROSITE" id="PS50250">
    <property type="entry name" value="PCI"/>
    <property type="match status" value="1"/>
</dbReference>
<dbReference type="PANTHER" id="PTHR10539">
    <property type="entry name" value="26S PROTEASOME NON-ATPASE REGULATORY SUBUNIT 13"/>
    <property type="match status" value="1"/>
</dbReference>
<dbReference type="Pfam" id="PF01399">
    <property type="entry name" value="PCI"/>
    <property type="match status" value="1"/>
</dbReference>
<accession>A0A0J0XPX6</accession>
<dbReference type="SMART" id="SM00088">
    <property type="entry name" value="PINT"/>
    <property type="match status" value="1"/>
</dbReference>